<evidence type="ECO:0000313" key="4">
    <source>
        <dbReference type="Proteomes" id="UP000541154"/>
    </source>
</evidence>
<dbReference type="Proteomes" id="UP000326877">
    <property type="component" value="Unassembled WGS sequence"/>
</dbReference>
<proteinExistence type="inferred from homology"/>
<reference evidence="2" key="2">
    <citation type="submission" date="2019-04" db="EMBL/GenBank/DDBJ databases">
        <title>Friends and foes A comparative genomics studyof 23 Aspergillus species from section Flavi.</title>
        <authorList>
            <consortium name="DOE Joint Genome Institute"/>
            <person name="Kjaerbolling I."/>
            <person name="Vesth T."/>
            <person name="Frisvad J.C."/>
            <person name="Nybo J.L."/>
            <person name="Theobald S."/>
            <person name="Kildgaard S."/>
            <person name="Isbrandt T."/>
            <person name="Kuo A."/>
            <person name="Sato A."/>
            <person name="Lyhne E.K."/>
            <person name="Kogle M.E."/>
            <person name="Wiebenga A."/>
            <person name="Kun R.S."/>
            <person name="Lubbers R.J."/>
            <person name="Makela M.R."/>
            <person name="Barry K."/>
            <person name="Chovatia M."/>
            <person name="Clum A."/>
            <person name="Daum C."/>
            <person name="Haridas S."/>
            <person name="He G."/>
            <person name="LaButti K."/>
            <person name="Lipzen A."/>
            <person name="Mondo S."/>
            <person name="Riley R."/>
            <person name="Salamov A."/>
            <person name="Simmons B.A."/>
            <person name="Magnuson J.K."/>
            <person name="Henrissat B."/>
            <person name="Mortensen U.H."/>
            <person name="Larsen T.O."/>
            <person name="Devries R.P."/>
            <person name="Grigoriev I.V."/>
            <person name="Machida M."/>
            <person name="Baker S.E."/>
            <person name="Andersen M.R."/>
        </authorList>
    </citation>
    <scope>NUCLEOTIDE SEQUENCE [LARGE SCALE GENOMIC DNA]</scope>
    <source>
        <strain evidence="2">IBT 14317</strain>
    </source>
</reference>
<sequence length="294" mass="31639">MAHQTRKKLKILIINPNTSTTMTDALRPIVEELAYIEVQFDYFTAPSDKSVTLEDGRTINGVKSINSGEDSVTSALYCRPFLEPHLPNYDAFLVACYSAHPLVGMLKESIAKLEEADMVANLHKSVPLPKRRYVTGIFEASVLMSLSLVGSFHLTDLGKTQSKEMFGIISTGSIWRAELGQAVEDFLLNSHGNSDSIHRFAGVGTTGLTAVQLHTTPADEVSNRIREATQALLKSAPHPVTSICLGCAGMAGMQKAVKQGCIDVYGRVQGDRVRIVDGVVAGAGMLVAACKGGF</sequence>
<gene>
    <name evidence="2" type="ORF">BDV23DRAFT_153890</name>
    <name evidence="3" type="ORF">ETB97_001397</name>
</gene>
<dbReference type="GO" id="GO:0047661">
    <property type="term" value="F:amino-acid racemase activity"/>
    <property type="evidence" value="ECO:0007669"/>
    <property type="project" value="InterPro"/>
</dbReference>
<dbReference type="InterPro" id="IPR015942">
    <property type="entry name" value="Asp/Glu/hydantoin_racemase"/>
</dbReference>
<dbReference type="EMBL" id="ML735249">
    <property type="protein sequence ID" value="KAE8391007.1"/>
    <property type="molecule type" value="Genomic_DNA"/>
</dbReference>
<evidence type="ECO:0000256" key="1">
    <source>
        <dbReference type="ARBA" id="ARBA00038414"/>
    </source>
</evidence>
<dbReference type="PANTHER" id="PTHR28047:SF5">
    <property type="entry name" value="PROTEIN DCG1"/>
    <property type="match status" value="1"/>
</dbReference>
<dbReference type="EMBL" id="SPNV01000126">
    <property type="protein sequence ID" value="KAF5860554.1"/>
    <property type="molecule type" value="Genomic_DNA"/>
</dbReference>
<comment type="similarity">
    <text evidence="1">Belongs to the HyuE racemase family.</text>
</comment>
<accession>A0A5N7CAY1</accession>
<keyword evidence="4" id="KW-1185">Reference proteome</keyword>
<accession>A0A8H6A5K1</accession>
<reference evidence="3 4" key="1">
    <citation type="submission" date="2019-04" db="EMBL/GenBank/DDBJ databases">
        <title>Aspergillus burnettii sp. nov., novel species from soil in southeast Queensland.</title>
        <authorList>
            <person name="Gilchrist C.L.M."/>
            <person name="Pitt J.I."/>
            <person name="Lange L."/>
            <person name="Lacey H.J."/>
            <person name="Vuong D."/>
            <person name="Midgley D.J."/>
            <person name="Greenfield P."/>
            <person name="Bradbury M."/>
            <person name="Lacey E."/>
            <person name="Busk P.K."/>
            <person name="Pilgaard B."/>
            <person name="Chooi Y.H."/>
            <person name="Piggott A.M."/>
        </authorList>
    </citation>
    <scope>NUCLEOTIDE SEQUENCE [LARGE SCALE GENOMIC DNA]</scope>
    <source>
        <strain evidence="3 4">FRR 5400</strain>
    </source>
</reference>
<name>A0A5N7CAY1_PETAA</name>
<organism evidence="2">
    <name type="scientific">Petromyces alliaceus</name>
    <name type="common">Aspergillus alliaceus</name>
    <dbReference type="NCBI Taxonomy" id="209559"/>
    <lineage>
        <taxon>Eukaryota</taxon>
        <taxon>Fungi</taxon>
        <taxon>Dikarya</taxon>
        <taxon>Ascomycota</taxon>
        <taxon>Pezizomycotina</taxon>
        <taxon>Eurotiomycetes</taxon>
        <taxon>Eurotiomycetidae</taxon>
        <taxon>Eurotiales</taxon>
        <taxon>Aspergillaceae</taxon>
        <taxon>Aspergillus</taxon>
        <taxon>Aspergillus subgen. Circumdati</taxon>
    </lineage>
</organism>
<evidence type="ECO:0000313" key="2">
    <source>
        <dbReference type="EMBL" id="KAE8391007.1"/>
    </source>
</evidence>
<dbReference type="InterPro" id="IPR052186">
    <property type="entry name" value="Hydantoin_racemase-like"/>
</dbReference>
<protein>
    <recommendedName>
        <fullName evidence="5">DCG1-like protein</fullName>
    </recommendedName>
</protein>
<dbReference type="AlphaFoldDB" id="A0A5N7CAY1"/>
<dbReference type="Proteomes" id="UP000541154">
    <property type="component" value="Unassembled WGS sequence"/>
</dbReference>
<dbReference type="Gene3D" id="3.40.50.12500">
    <property type="match status" value="1"/>
</dbReference>
<dbReference type="OrthoDB" id="412018at2759"/>
<dbReference type="InterPro" id="IPR053714">
    <property type="entry name" value="Iso_Racemase_Enz_sf"/>
</dbReference>
<dbReference type="PANTHER" id="PTHR28047">
    <property type="entry name" value="PROTEIN DCG1"/>
    <property type="match status" value="1"/>
</dbReference>
<dbReference type="Pfam" id="PF01177">
    <property type="entry name" value="Asp_Glu_race"/>
    <property type="match status" value="1"/>
</dbReference>
<evidence type="ECO:0000313" key="3">
    <source>
        <dbReference type="EMBL" id="KAF5860554.1"/>
    </source>
</evidence>
<evidence type="ECO:0008006" key="5">
    <source>
        <dbReference type="Google" id="ProtNLM"/>
    </source>
</evidence>